<reference evidence="2" key="1">
    <citation type="submission" date="2020-05" db="EMBL/GenBank/DDBJ databases">
        <title>High-Quality Genomes of Partial-Nitritation/Anammox System by Hierarchical Clustering Based Hybrid Assembly.</title>
        <authorList>
            <person name="Liu L."/>
            <person name="Wang Y."/>
            <person name="Che Y."/>
            <person name="Chen Y."/>
            <person name="Xia Y."/>
            <person name="Luo R."/>
            <person name="Cheng S.H."/>
            <person name="Zheng C."/>
            <person name="Zhang T."/>
        </authorList>
    </citation>
    <scope>NUCLEOTIDE SEQUENCE</scope>
    <source>
        <strain evidence="2">H1_PAT1</strain>
    </source>
</reference>
<accession>A0A928Y6N1</accession>
<organism evidence="2 3">
    <name type="scientific">candidate division WWE3 bacterium</name>
    <dbReference type="NCBI Taxonomy" id="2053526"/>
    <lineage>
        <taxon>Bacteria</taxon>
        <taxon>Katanobacteria</taxon>
    </lineage>
</organism>
<evidence type="ECO:0000313" key="2">
    <source>
        <dbReference type="EMBL" id="MBE7525294.1"/>
    </source>
</evidence>
<evidence type="ECO:0000256" key="1">
    <source>
        <dbReference type="SAM" id="MobiDB-lite"/>
    </source>
</evidence>
<evidence type="ECO:0000313" key="3">
    <source>
        <dbReference type="Proteomes" id="UP000710385"/>
    </source>
</evidence>
<dbReference type="EMBL" id="JABTTY010000001">
    <property type="protein sequence ID" value="MBE7525294.1"/>
    <property type="molecule type" value="Genomic_DNA"/>
</dbReference>
<comment type="caution">
    <text evidence="2">The sequence shown here is derived from an EMBL/GenBank/DDBJ whole genome shotgun (WGS) entry which is preliminary data.</text>
</comment>
<dbReference type="AlphaFoldDB" id="A0A928Y6N1"/>
<sequence length="113" mass="12677">MKRSKPKKPSNKLKRTERRKCNEGPAAQGPRLTAHSPFPEHGLHASSPVDLAERMDGLPSTDRSPLRLVKKTNIVDFSGRARQRRSISLGDTEERLDRFLDSAYPETDADLIA</sequence>
<protein>
    <submittedName>
        <fullName evidence="2">Uncharacterized protein</fullName>
    </submittedName>
</protein>
<name>A0A928Y6N1_UNCKA</name>
<feature type="region of interest" description="Disordered" evidence="1">
    <location>
        <begin position="1"/>
        <end position="47"/>
    </location>
</feature>
<proteinExistence type="predicted"/>
<dbReference type="Proteomes" id="UP000710385">
    <property type="component" value="Unassembled WGS sequence"/>
</dbReference>
<gene>
    <name evidence="2" type="ORF">HS096_02815</name>
</gene>
<feature type="compositionally biased region" description="Basic residues" evidence="1">
    <location>
        <begin position="1"/>
        <end position="18"/>
    </location>
</feature>